<dbReference type="GO" id="GO:0000166">
    <property type="term" value="F:nucleotide binding"/>
    <property type="evidence" value="ECO:0007669"/>
    <property type="project" value="InterPro"/>
</dbReference>
<accession>A0AAE3U830</accession>
<dbReference type="GO" id="GO:0016491">
    <property type="term" value="F:oxidoreductase activity"/>
    <property type="evidence" value="ECO:0007669"/>
    <property type="project" value="UniProtKB-KW"/>
</dbReference>
<evidence type="ECO:0000259" key="3">
    <source>
        <dbReference type="Pfam" id="PF01408"/>
    </source>
</evidence>
<reference evidence="5" key="1">
    <citation type="submission" date="2023-05" db="EMBL/GenBank/DDBJ databases">
        <authorList>
            <person name="Zhang X."/>
        </authorList>
    </citation>
    <scope>NUCLEOTIDE SEQUENCE</scope>
    <source>
        <strain evidence="5">YF14B1</strain>
    </source>
</reference>
<dbReference type="InterPro" id="IPR051317">
    <property type="entry name" value="Gfo/Idh/MocA_oxidoreduct"/>
</dbReference>
<evidence type="ECO:0000259" key="4">
    <source>
        <dbReference type="Pfam" id="PF02894"/>
    </source>
</evidence>
<dbReference type="EMBL" id="JASJOS010000007">
    <property type="protein sequence ID" value="MDJ1482252.1"/>
    <property type="molecule type" value="Genomic_DNA"/>
</dbReference>
<dbReference type="Pfam" id="PF01408">
    <property type="entry name" value="GFO_IDH_MocA"/>
    <property type="match status" value="1"/>
</dbReference>
<evidence type="ECO:0000313" key="5">
    <source>
        <dbReference type="EMBL" id="MDJ1482252.1"/>
    </source>
</evidence>
<dbReference type="InterPro" id="IPR036291">
    <property type="entry name" value="NAD(P)-bd_dom_sf"/>
</dbReference>
<feature type="domain" description="Gfo/Idh/MocA-like oxidoreductase N-terminal" evidence="3">
    <location>
        <begin position="6"/>
        <end position="120"/>
    </location>
</feature>
<feature type="domain" description="Gfo/Idh/MocA-like oxidoreductase C-terminal" evidence="4">
    <location>
        <begin position="136"/>
        <end position="348"/>
    </location>
</feature>
<keyword evidence="2" id="KW-0560">Oxidoreductase</keyword>
<dbReference type="AlphaFoldDB" id="A0AAE3U830"/>
<gene>
    <name evidence="5" type="ORF">QNI16_17235</name>
</gene>
<proteinExistence type="inferred from homology"/>
<dbReference type="Pfam" id="PF02894">
    <property type="entry name" value="GFO_IDH_MocA_C"/>
    <property type="match status" value="1"/>
</dbReference>
<dbReference type="PANTHER" id="PTHR43708:SF5">
    <property type="entry name" value="CONSERVED EXPRESSED OXIDOREDUCTASE (EUROFUNG)-RELATED"/>
    <property type="match status" value="1"/>
</dbReference>
<dbReference type="NCBIfam" id="NF008607">
    <property type="entry name" value="PRK11579.1"/>
    <property type="match status" value="1"/>
</dbReference>
<sequence>MNKIIQVGMAAYGMSGKVFHGPLLKSLGGFWLKKIVERTSEKSKTDFPETVRVKTWDEILFDQNIELVVVNTPNAHHFEMCKQALQANKHVVVEKPFTVTKEEARKLIELAKQQNRVLTVFQNRRWDGDFLTVQQVVKQNLLGKLVEFEGHYDRYRNYVEANTWKEETGPGSGILYNLGSHMIDQALVLFGMPQAITAELRAQRPGGSIDDSYHLILHYSDIRVILKSSYLVREQGPRYILHGTDGSFLKWGIDPQEDALKAGRLPLEPNWGAEPESEWGLLNTTYNGLHYKSKIETLAGNYRHFYENVYDAIVHNAPLAVKPEEALQTIQIIEAAYQSHQEKRTIDL</sequence>
<dbReference type="Proteomes" id="UP001241110">
    <property type="component" value="Unassembled WGS sequence"/>
</dbReference>
<dbReference type="Gene3D" id="3.40.50.720">
    <property type="entry name" value="NAD(P)-binding Rossmann-like Domain"/>
    <property type="match status" value="1"/>
</dbReference>
<comment type="caution">
    <text evidence="5">The sequence shown here is derived from an EMBL/GenBank/DDBJ whole genome shotgun (WGS) entry which is preliminary data.</text>
</comment>
<organism evidence="5 6">
    <name type="scientific">Xanthocytophaga flava</name>
    <dbReference type="NCBI Taxonomy" id="3048013"/>
    <lineage>
        <taxon>Bacteria</taxon>
        <taxon>Pseudomonadati</taxon>
        <taxon>Bacteroidota</taxon>
        <taxon>Cytophagia</taxon>
        <taxon>Cytophagales</taxon>
        <taxon>Rhodocytophagaceae</taxon>
        <taxon>Xanthocytophaga</taxon>
    </lineage>
</organism>
<name>A0AAE3U830_9BACT</name>
<dbReference type="Gene3D" id="3.30.360.10">
    <property type="entry name" value="Dihydrodipicolinate Reductase, domain 2"/>
    <property type="match status" value="1"/>
</dbReference>
<dbReference type="InterPro" id="IPR004104">
    <property type="entry name" value="Gfo/Idh/MocA-like_OxRdtase_C"/>
</dbReference>
<evidence type="ECO:0000256" key="1">
    <source>
        <dbReference type="ARBA" id="ARBA00010928"/>
    </source>
</evidence>
<comment type="similarity">
    <text evidence="1">Belongs to the Gfo/Idh/MocA family.</text>
</comment>
<evidence type="ECO:0000313" key="6">
    <source>
        <dbReference type="Proteomes" id="UP001241110"/>
    </source>
</evidence>
<dbReference type="PANTHER" id="PTHR43708">
    <property type="entry name" value="CONSERVED EXPRESSED OXIDOREDUCTASE (EUROFUNG)"/>
    <property type="match status" value="1"/>
</dbReference>
<dbReference type="SUPFAM" id="SSF51735">
    <property type="entry name" value="NAD(P)-binding Rossmann-fold domains"/>
    <property type="match status" value="1"/>
</dbReference>
<protein>
    <submittedName>
        <fullName evidence="5">Oxidoreductase</fullName>
    </submittedName>
</protein>
<dbReference type="InterPro" id="IPR000683">
    <property type="entry name" value="Gfo/Idh/MocA-like_OxRdtase_N"/>
</dbReference>
<dbReference type="RefSeq" id="WP_313981122.1">
    <property type="nucleotide sequence ID" value="NZ_JASJOS010000007.1"/>
</dbReference>
<evidence type="ECO:0000256" key="2">
    <source>
        <dbReference type="ARBA" id="ARBA00023002"/>
    </source>
</evidence>